<dbReference type="InterPro" id="IPR036063">
    <property type="entry name" value="Smr_dom_sf"/>
</dbReference>
<reference evidence="2 3" key="1">
    <citation type="submission" date="2019-03" db="EMBL/GenBank/DDBJ databases">
        <title>Genomic Encyclopedia of Archaeal and Bacterial Type Strains, Phase II (KMG-II): from individual species to whole genera.</title>
        <authorList>
            <person name="Goeker M."/>
        </authorList>
    </citation>
    <scope>NUCLEOTIDE SEQUENCE [LARGE SCALE GENOMIC DNA]</scope>
    <source>
        <strain evidence="2 3">DSM 28323</strain>
    </source>
</reference>
<dbReference type="Proteomes" id="UP000295741">
    <property type="component" value="Unassembled WGS sequence"/>
</dbReference>
<evidence type="ECO:0000313" key="2">
    <source>
        <dbReference type="EMBL" id="TDO27988.1"/>
    </source>
</evidence>
<name>A0A4V3C508_9BACT</name>
<gene>
    <name evidence="2" type="ORF">BC659_0044</name>
</gene>
<organism evidence="2 3">
    <name type="scientific">Sediminibacterium goheungense</name>
    <dbReference type="NCBI Taxonomy" id="1086393"/>
    <lineage>
        <taxon>Bacteria</taxon>
        <taxon>Pseudomonadati</taxon>
        <taxon>Bacteroidota</taxon>
        <taxon>Chitinophagia</taxon>
        <taxon>Chitinophagales</taxon>
        <taxon>Chitinophagaceae</taxon>
        <taxon>Sediminibacterium</taxon>
    </lineage>
</organism>
<dbReference type="EMBL" id="SNWP01000010">
    <property type="protein sequence ID" value="TDO27988.1"/>
    <property type="molecule type" value="Genomic_DNA"/>
</dbReference>
<protein>
    <submittedName>
        <fullName evidence="2">Smr domain-containing protein</fullName>
    </submittedName>
</protein>
<dbReference type="Gene3D" id="3.30.1370.110">
    <property type="match status" value="1"/>
</dbReference>
<dbReference type="RefSeq" id="WP_133472557.1">
    <property type="nucleotide sequence ID" value="NZ_SNWP01000010.1"/>
</dbReference>
<evidence type="ECO:0000313" key="3">
    <source>
        <dbReference type="Proteomes" id="UP000295741"/>
    </source>
</evidence>
<keyword evidence="3" id="KW-1185">Reference proteome</keyword>
<dbReference type="InterPro" id="IPR002625">
    <property type="entry name" value="Smr_dom"/>
</dbReference>
<dbReference type="OrthoDB" id="1524810at2"/>
<proteinExistence type="predicted"/>
<evidence type="ECO:0000259" key="1">
    <source>
        <dbReference type="Pfam" id="PF01713"/>
    </source>
</evidence>
<sequence length="342" mass="40154">MKYQVGDEIIVLHSNEEGRVIELINDKMVMIEVRGVKFPAYMDQIDFPYFYRFTKKKQTEEKKTAPKQYIDQIPKEKPKPNQIKVADGVWLSLIPKFSLDDFNDEVVDVLKVHLVNKTPQSYQFIYKQLFAQELNFELTNQVQGFHDFYLHDIAFEAVNDSPSFSIDFSLIQPEKKKAAHFEAQLKLKPKQLFQRIEAMKENNEPTISYQLFDVYPDKVEEDYVDLSKLSGKGYKIYDASKVRQHLPPARSVIDLHIEKLTDNYEKLSNIEIVGIQLSEFEKWFDLAIAHRQPSLIVIHGVGTGRLREEIHDILKTKREVKNFINQYDPRFGYGATEIFFQY</sequence>
<dbReference type="AlphaFoldDB" id="A0A4V3C508"/>
<dbReference type="Pfam" id="PF01713">
    <property type="entry name" value="Smr"/>
    <property type="match status" value="1"/>
</dbReference>
<comment type="caution">
    <text evidence="2">The sequence shown here is derived from an EMBL/GenBank/DDBJ whole genome shotgun (WGS) entry which is preliminary data.</text>
</comment>
<accession>A0A4V3C508</accession>
<feature type="domain" description="Smr" evidence="1">
    <location>
        <begin position="279"/>
        <end position="339"/>
    </location>
</feature>